<dbReference type="EMBL" id="FZNK01000019">
    <property type="protein sequence ID" value="SNR74463.1"/>
    <property type="molecule type" value="Genomic_DNA"/>
</dbReference>
<name>A0A238YV55_HALEZ</name>
<accession>A0A238YV55</accession>
<evidence type="ECO:0000313" key="2">
    <source>
        <dbReference type="Proteomes" id="UP000198297"/>
    </source>
</evidence>
<dbReference type="AlphaFoldDB" id="A0A238YV55"/>
<gene>
    <name evidence="1" type="ORF">SAMN06266787_1193</name>
</gene>
<proteinExistence type="predicted"/>
<protein>
    <submittedName>
        <fullName evidence="1">Uncharacterized protein</fullName>
    </submittedName>
</protein>
<sequence length="41" mass="4919">MDTIGEIRYLILAANNPFLVWNMFDVEEFFVRKNRILAFPN</sequence>
<evidence type="ECO:0000313" key="1">
    <source>
        <dbReference type="EMBL" id="SNR74463.1"/>
    </source>
</evidence>
<organism evidence="1 2">
    <name type="scientific">Halorubrum ezzemoulense</name>
    <name type="common">Halorubrum chaoviator</name>
    <dbReference type="NCBI Taxonomy" id="337243"/>
    <lineage>
        <taxon>Archaea</taxon>
        <taxon>Methanobacteriati</taxon>
        <taxon>Methanobacteriota</taxon>
        <taxon>Stenosarchaea group</taxon>
        <taxon>Halobacteria</taxon>
        <taxon>Halobacteriales</taxon>
        <taxon>Haloferacaceae</taxon>
        <taxon>Halorubrum</taxon>
    </lineage>
</organism>
<dbReference type="Proteomes" id="UP000198297">
    <property type="component" value="Unassembled WGS sequence"/>
</dbReference>
<reference evidence="1 2" key="1">
    <citation type="submission" date="2017-06" db="EMBL/GenBank/DDBJ databases">
        <authorList>
            <person name="Kim H.J."/>
            <person name="Triplett B.A."/>
        </authorList>
    </citation>
    <scope>NUCLEOTIDE SEQUENCE [LARGE SCALE GENOMIC DNA]</scope>
    <source>
        <strain evidence="1 2">DSM 19316</strain>
    </source>
</reference>